<gene>
    <name evidence="7" type="ORF">RCL2_002853700</name>
    <name evidence="6" type="ORF">RclHR1_02880006</name>
</gene>
<comment type="caution">
    <text evidence="6">The sequence shown here is derived from an EMBL/GenBank/DDBJ whole genome shotgun (WGS) entry which is preliminary data.</text>
</comment>
<dbReference type="Proteomes" id="UP000615446">
    <property type="component" value="Unassembled WGS sequence"/>
</dbReference>
<dbReference type="Gene3D" id="3.40.50.720">
    <property type="entry name" value="NAD(P)-binding Rossmann-like Domain"/>
    <property type="match status" value="1"/>
</dbReference>
<reference evidence="6 8" key="1">
    <citation type="submission" date="2017-11" db="EMBL/GenBank/DDBJ databases">
        <title>The genome of Rhizophagus clarus HR1 reveals common genetic basis of auxotrophy among arbuscular mycorrhizal fungi.</title>
        <authorList>
            <person name="Kobayashi Y."/>
        </authorList>
    </citation>
    <scope>NUCLEOTIDE SEQUENCE [LARGE SCALE GENOMIC DNA]</scope>
    <source>
        <strain evidence="6 8">HR1</strain>
    </source>
</reference>
<dbReference type="SUPFAM" id="SSF51735">
    <property type="entry name" value="NAD(P)-binding Rossmann-fold domains"/>
    <property type="match status" value="1"/>
</dbReference>
<dbReference type="Pfam" id="PF02558">
    <property type="entry name" value="ApbA"/>
    <property type="match status" value="1"/>
</dbReference>
<dbReference type="PANTHER" id="PTHR43765">
    <property type="entry name" value="2-DEHYDROPANTOATE 2-REDUCTASE-RELATED"/>
    <property type="match status" value="1"/>
</dbReference>
<keyword evidence="8" id="KW-1185">Reference proteome</keyword>
<keyword evidence="3" id="KW-0560">Oxidoreductase</keyword>
<dbReference type="InterPro" id="IPR008927">
    <property type="entry name" value="6-PGluconate_DH-like_C_sf"/>
</dbReference>
<evidence type="ECO:0000313" key="7">
    <source>
        <dbReference type="EMBL" id="GET02161.1"/>
    </source>
</evidence>
<evidence type="ECO:0000256" key="2">
    <source>
        <dbReference type="ARBA" id="ARBA00022857"/>
    </source>
</evidence>
<comment type="similarity">
    <text evidence="1">Belongs to the ketopantoate reductase family.</text>
</comment>
<dbReference type="PANTHER" id="PTHR43765:SF2">
    <property type="entry name" value="2-DEHYDROPANTOATE 2-REDUCTASE"/>
    <property type="match status" value="1"/>
</dbReference>
<dbReference type="GO" id="GO:0008677">
    <property type="term" value="F:2-dehydropantoate 2-reductase activity"/>
    <property type="evidence" value="ECO:0007669"/>
    <property type="project" value="TreeGrafter"/>
</dbReference>
<dbReference type="InterPro" id="IPR050838">
    <property type="entry name" value="Ketopantoate_reductase"/>
</dbReference>
<dbReference type="SUPFAM" id="SSF48179">
    <property type="entry name" value="6-phosphogluconate dehydrogenase C-terminal domain-like"/>
    <property type="match status" value="1"/>
</dbReference>
<proteinExistence type="inferred from homology"/>
<evidence type="ECO:0000259" key="5">
    <source>
        <dbReference type="Pfam" id="PF08546"/>
    </source>
</evidence>
<feature type="domain" description="Ketopantoate reductase N-terminal" evidence="4">
    <location>
        <begin position="4"/>
        <end position="180"/>
    </location>
</feature>
<dbReference type="InterPro" id="IPR013328">
    <property type="entry name" value="6PGD_dom2"/>
</dbReference>
<protein>
    <submittedName>
        <fullName evidence="7">2-dehydropantoate 2-reductase</fullName>
    </submittedName>
</protein>
<dbReference type="Proteomes" id="UP000247702">
    <property type="component" value="Unassembled WGS sequence"/>
</dbReference>
<dbReference type="GO" id="GO:0050661">
    <property type="term" value="F:NADP binding"/>
    <property type="evidence" value="ECO:0007669"/>
    <property type="project" value="TreeGrafter"/>
</dbReference>
<dbReference type="InterPro" id="IPR013332">
    <property type="entry name" value="KPR_N"/>
</dbReference>
<accession>A0A2Z6R4A6</accession>
<name>A0A2Z6R4A6_9GLOM</name>
<dbReference type="GO" id="GO:0005737">
    <property type="term" value="C:cytoplasm"/>
    <property type="evidence" value="ECO:0007669"/>
    <property type="project" value="TreeGrafter"/>
</dbReference>
<dbReference type="EMBL" id="BEXD01002090">
    <property type="protein sequence ID" value="GBB96940.1"/>
    <property type="molecule type" value="Genomic_DNA"/>
</dbReference>
<dbReference type="AlphaFoldDB" id="A0A2Z6R4A6"/>
<organism evidence="6 8">
    <name type="scientific">Rhizophagus clarus</name>
    <dbReference type="NCBI Taxonomy" id="94130"/>
    <lineage>
        <taxon>Eukaryota</taxon>
        <taxon>Fungi</taxon>
        <taxon>Fungi incertae sedis</taxon>
        <taxon>Mucoromycota</taxon>
        <taxon>Glomeromycotina</taxon>
        <taxon>Glomeromycetes</taxon>
        <taxon>Glomerales</taxon>
        <taxon>Glomeraceae</taxon>
        <taxon>Rhizophagus</taxon>
    </lineage>
</organism>
<evidence type="ECO:0000256" key="1">
    <source>
        <dbReference type="ARBA" id="ARBA00007870"/>
    </source>
</evidence>
<dbReference type="InterPro" id="IPR036291">
    <property type="entry name" value="NAD(P)-bd_dom_sf"/>
</dbReference>
<evidence type="ECO:0000313" key="6">
    <source>
        <dbReference type="EMBL" id="GBB96940.1"/>
    </source>
</evidence>
<dbReference type="Pfam" id="PF08546">
    <property type="entry name" value="ApbA_C"/>
    <property type="match status" value="1"/>
</dbReference>
<keyword evidence="2" id="KW-0521">NADP</keyword>
<dbReference type="OrthoDB" id="73846at2759"/>
<dbReference type="EMBL" id="BLAL01000304">
    <property type="protein sequence ID" value="GET02161.1"/>
    <property type="molecule type" value="Genomic_DNA"/>
</dbReference>
<sequence length="399" mass="46003">MVSIAILGCGNLGFYIASHLIHNNHNAFCNPYDNNKILCIGRQRLLDELNLSKILTVTKLNNFIDNVKESDDLLKEKKENDDDECEENIVISNDEIVYETDLKELIKFNPDYVIVTLKSHQISDVFKELKHLDGKTTIISIQSCLHNAEIIKQYLPNTKIIRGLLNEMTITHKPDSLCHFIQKSSSLGSIILESTPDTLKFQKILEQNELPCEISYDIEDLMYFKLLINLNTSLFALSGLSYDEYLQGDNFKEIYRKCVLEGLNVYRLNGITFGDNLLMKKLTKCLDYVPEWVSMLALEQFFVKRRGFNPSMIDDLKLSRKTEVEFLQGEIVKLSEIIKKDNQKGDEQRERNVDVKYNKGILGLIKMIENKESKNGWDVEISDKEILKYIETGEVPNVL</sequence>
<feature type="domain" description="Ketopantoate reductase C-terminal" evidence="5">
    <location>
        <begin position="217"/>
        <end position="369"/>
    </location>
</feature>
<dbReference type="InterPro" id="IPR013752">
    <property type="entry name" value="KPA_reductase"/>
</dbReference>
<evidence type="ECO:0000256" key="3">
    <source>
        <dbReference type="ARBA" id="ARBA00023002"/>
    </source>
</evidence>
<evidence type="ECO:0000259" key="4">
    <source>
        <dbReference type="Pfam" id="PF02558"/>
    </source>
</evidence>
<reference evidence="7" key="2">
    <citation type="submission" date="2019-10" db="EMBL/GenBank/DDBJ databases">
        <title>Conservation and host-specific expression of non-tandemly repeated heterogenous ribosome RNA gene in arbuscular mycorrhizal fungi.</title>
        <authorList>
            <person name="Maeda T."/>
            <person name="Kobayashi Y."/>
            <person name="Nakagawa T."/>
            <person name="Ezawa T."/>
            <person name="Yamaguchi K."/>
            <person name="Bino T."/>
            <person name="Nishimoto Y."/>
            <person name="Shigenobu S."/>
            <person name="Kawaguchi M."/>
        </authorList>
    </citation>
    <scope>NUCLEOTIDE SEQUENCE</scope>
    <source>
        <strain evidence="7">HR1</strain>
    </source>
</reference>
<dbReference type="Gene3D" id="1.10.1040.10">
    <property type="entry name" value="N-(1-d-carboxylethyl)-l-norvaline Dehydrogenase, domain 2"/>
    <property type="match status" value="1"/>
</dbReference>
<evidence type="ECO:0000313" key="8">
    <source>
        <dbReference type="Proteomes" id="UP000247702"/>
    </source>
</evidence>